<dbReference type="PANTHER" id="PTHR36766">
    <property type="entry name" value="PLANT BROAD-SPECTRUM MILDEW RESISTANCE PROTEIN RPW8"/>
    <property type="match status" value="1"/>
</dbReference>
<dbReference type="InterPro" id="IPR041118">
    <property type="entry name" value="Rx_N"/>
</dbReference>
<evidence type="ECO:0000259" key="5">
    <source>
        <dbReference type="Pfam" id="PF18052"/>
    </source>
</evidence>
<dbReference type="GO" id="GO:0005524">
    <property type="term" value="F:ATP binding"/>
    <property type="evidence" value="ECO:0007669"/>
    <property type="project" value="UniProtKB-KW"/>
</dbReference>
<dbReference type="Gene3D" id="1.20.5.4130">
    <property type="match status" value="1"/>
</dbReference>
<organism evidence="6 7">
    <name type="scientific">Dipteronia dyeriana</name>
    <dbReference type="NCBI Taxonomy" id="168575"/>
    <lineage>
        <taxon>Eukaryota</taxon>
        <taxon>Viridiplantae</taxon>
        <taxon>Streptophyta</taxon>
        <taxon>Embryophyta</taxon>
        <taxon>Tracheophyta</taxon>
        <taxon>Spermatophyta</taxon>
        <taxon>Magnoliopsida</taxon>
        <taxon>eudicotyledons</taxon>
        <taxon>Gunneridae</taxon>
        <taxon>Pentapetalae</taxon>
        <taxon>rosids</taxon>
        <taxon>malvids</taxon>
        <taxon>Sapindales</taxon>
        <taxon>Sapindaceae</taxon>
        <taxon>Hippocastanoideae</taxon>
        <taxon>Acereae</taxon>
        <taxon>Dipteronia</taxon>
    </lineage>
</organism>
<evidence type="ECO:0000256" key="4">
    <source>
        <dbReference type="ARBA" id="ARBA00022840"/>
    </source>
</evidence>
<dbReference type="Pfam" id="PF18052">
    <property type="entry name" value="Rx_N"/>
    <property type="match status" value="1"/>
</dbReference>
<proteinExistence type="predicted"/>
<dbReference type="EMBL" id="JANJYI010000008">
    <property type="protein sequence ID" value="KAK2640024.1"/>
    <property type="molecule type" value="Genomic_DNA"/>
</dbReference>
<keyword evidence="1" id="KW-0677">Repeat</keyword>
<dbReference type="PANTHER" id="PTHR36766:SF40">
    <property type="entry name" value="DISEASE RESISTANCE PROTEIN RGA3"/>
    <property type="match status" value="1"/>
</dbReference>
<dbReference type="SUPFAM" id="SSF52047">
    <property type="entry name" value="RNI-like"/>
    <property type="match status" value="1"/>
</dbReference>
<dbReference type="Gene3D" id="3.80.10.10">
    <property type="entry name" value="Ribonuclease Inhibitor"/>
    <property type="match status" value="2"/>
</dbReference>
<keyword evidence="4" id="KW-0067">ATP-binding</keyword>
<reference evidence="6" key="1">
    <citation type="journal article" date="2023" name="Plant J.">
        <title>Genome sequences and population genomics provide insights into the demographic history, inbreeding, and mutation load of two 'living fossil' tree species of Dipteronia.</title>
        <authorList>
            <person name="Feng Y."/>
            <person name="Comes H.P."/>
            <person name="Chen J."/>
            <person name="Zhu S."/>
            <person name="Lu R."/>
            <person name="Zhang X."/>
            <person name="Li P."/>
            <person name="Qiu J."/>
            <person name="Olsen K.M."/>
            <person name="Qiu Y."/>
        </authorList>
    </citation>
    <scope>NUCLEOTIDE SEQUENCE</scope>
    <source>
        <strain evidence="6">KIB01</strain>
    </source>
</reference>
<dbReference type="Proteomes" id="UP001280121">
    <property type="component" value="Unassembled WGS sequence"/>
</dbReference>
<evidence type="ECO:0000256" key="1">
    <source>
        <dbReference type="ARBA" id="ARBA00022737"/>
    </source>
</evidence>
<keyword evidence="7" id="KW-1185">Reference proteome</keyword>
<comment type="caution">
    <text evidence="6">The sequence shown here is derived from an EMBL/GenBank/DDBJ whole genome shotgun (WGS) entry which is preliminary data.</text>
</comment>
<dbReference type="GO" id="GO:0006952">
    <property type="term" value="P:defense response"/>
    <property type="evidence" value="ECO:0007669"/>
    <property type="project" value="UniProtKB-KW"/>
</dbReference>
<evidence type="ECO:0000256" key="2">
    <source>
        <dbReference type="ARBA" id="ARBA00022741"/>
    </source>
</evidence>
<dbReference type="InterPro" id="IPR032675">
    <property type="entry name" value="LRR_dom_sf"/>
</dbReference>
<evidence type="ECO:0000256" key="3">
    <source>
        <dbReference type="ARBA" id="ARBA00022821"/>
    </source>
</evidence>
<evidence type="ECO:0000313" key="7">
    <source>
        <dbReference type="Proteomes" id="UP001280121"/>
    </source>
</evidence>
<protein>
    <recommendedName>
        <fullName evidence="5">Disease resistance N-terminal domain-containing protein</fullName>
    </recommendedName>
</protein>
<dbReference type="AlphaFoldDB" id="A0AAD9TQS3"/>
<gene>
    <name evidence="6" type="ORF">Ddye_027819</name>
</gene>
<keyword evidence="3" id="KW-0611">Plant defense</keyword>
<evidence type="ECO:0000313" key="6">
    <source>
        <dbReference type="EMBL" id="KAK2640024.1"/>
    </source>
</evidence>
<feature type="domain" description="Disease resistance N-terminal" evidence="5">
    <location>
        <begin position="8"/>
        <end position="99"/>
    </location>
</feature>
<name>A0AAD9TQS3_9ROSI</name>
<accession>A0AAD9TQS3</accession>
<keyword evidence="2" id="KW-0547">Nucleotide-binding</keyword>
<sequence>MALAMDIISPFLGMLLTKLASPEMLGFVSVVRIGPKLKKWEPKLLMIQAAMEDAQEKQLTTSAVKKWLDNLQDLVYDMEDILDEIFTDASRRMLEAKHQSTSTTRKALKIKMPHVSFRFDSLLPKAHNLVITRPIIQTRQTCRSILLRAHHAISPEGQLPETLEYLHIESCPELLSIADRFQTMTSLKVILIEECEKLESLPDGLHSLSCLQCFVLSHCPKVVSFPQGGLPSTKLSTCSICSCTGLQALPKNMRSLNSLQELEIQRCPSVESFPEGFPASLTCLKSKMTISISDWLSVCTTSPLLDNLRSPDARMKNFHIEIWT</sequence>